<organism evidence="9 10">
    <name type="scientific">Curvularia kusanoi</name>
    <name type="common">Cochliobolus kusanoi</name>
    <dbReference type="NCBI Taxonomy" id="90978"/>
    <lineage>
        <taxon>Eukaryota</taxon>
        <taxon>Fungi</taxon>
        <taxon>Dikarya</taxon>
        <taxon>Ascomycota</taxon>
        <taxon>Pezizomycotina</taxon>
        <taxon>Dothideomycetes</taxon>
        <taxon>Pleosporomycetidae</taxon>
        <taxon>Pleosporales</taxon>
        <taxon>Pleosporineae</taxon>
        <taxon>Pleosporaceae</taxon>
        <taxon>Curvularia</taxon>
    </lineage>
</organism>
<gene>
    <name evidence="9" type="ORF">E8E13_002295</name>
</gene>
<dbReference type="SMART" id="SM00487">
    <property type="entry name" value="DEXDc"/>
    <property type="match status" value="1"/>
</dbReference>
<dbReference type="InterPro" id="IPR011545">
    <property type="entry name" value="DEAD/DEAH_box_helicase_dom"/>
</dbReference>
<dbReference type="AlphaFoldDB" id="A0A9P4T4Q8"/>
<protein>
    <recommendedName>
        <fullName evidence="5">ATP-dependent RNA helicase</fullName>
        <ecNumber evidence="5">3.6.4.13</ecNumber>
    </recommendedName>
</protein>
<evidence type="ECO:0000313" key="9">
    <source>
        <dbReference type="EMBL" id="KAF2994001.1"/>
    </source>
</evidence>
<dbReference type="CDD" id="cd17964">
    <property type="entry name" value="DEADc_MSS116"/>
    <property type="match status" value="1"/>
</dbReference>
<dbReference type="InterPro" id="IPR014001">
    <property type="entry name" value="Helicase_ATP-bd"/>
</dbReference>
<comment type="domain">
    <text evidence="5">The Q motif is unique to and characteristic of the DEAD box family of RNA helicases and controls ATP binding and hydrolysis.</text>
</comment>
<dbReference type="EC" id="3.6.4.13" evidence="5"/>
<evidence type="ECO:0000259" key="7">
    <source>
        <dbReference type="PROSITE" id="PS51192"/>
    </source>
</evidence>
<sequence length="1001" mass="106525">MPPQPKRKWHRPRPSGAAPGNAANPLSTNAQPKRPKTEEAPRPAASSGPVDVKAMYSTSTGGAEPKRFAEMAGKLDAALLQGLDKMGFEFMSPVQQKVLTELPNITSDCIVQAKTGTGKTVGFLLPAIQNILAGNAPPRGKVGILIICPTRELALQIAKEAGGVTACLPRKMETHTAFGGTSRASNLRAFMNGNPTILVATPGRLDDILGEEEVRERFTHVKTVVLDEADQMLDAGFAPAVKKILRRIPPKSDGWQGMCFSATMNPDVMDVAKCVLFPGYTTLSTVDPNEVPTHERVPQFYITVPTVTQTFAALLALIEEEYNKNPTDFKVIVFGTTANGVGLFYDLYKNALPQFRLFELHSRMSQPARTKTTQQFKDATSGILVASDVVGRGMDFPNVGLVVQVGLPSSTEQYVHRVGRTARAGKDGRAVIILSEQESFFPKINKTLPLNPYPVDIVSQVPKHQRTVDRAFTNVEEEAKAKAYQAFLGYNKTFLKKLKLTPAELVRLANEYAKAMGCPEPPYIEKSTVGKMGLKGVPGLRIGSRSLRFLSTESTATVVRCTTSYSEFPLATGVPVPTGFFTTTFTSNYSITSTTQSTITVTPAASTFYDVVNTTTTETTISVSTPAATTIPTPAGFFPVLKGGAAAIPGPTATAAALSRHRRASSLQSRARQLDLLRRDPMTPAGNTVGYIVDDDGEGQDLRRIFPVYVECQVSVNVNRTSTTVVTGDPVTSVLVPATATAMSTVTFTTTETIVSVAAQPTEYAACQPNNVVNNVIGDNNQPIYFDRFIFANPEGFPIMNTLVVNTTSAVNCCIACQRTAFCAGTFYVPTRRECHILLTQAAPTSSVPSLPGPSSTGAPFPFPSSNTSLPYPTASGAPYPAGNGSALAFPTASGVVLLSTAIPIATPIIAEENDGMSIQPVTEAPSTGTFDRPGAGTCSAGSLSIFLGKAYGREGFDPRKALVISNGPCGREGVDYDQVAAVPREQLAALGAGSLTSSSS</sequence>
<dbReference type="GO" id="GO:0003723">
    <property type="term" value="F:RNA binding"/>
    <property type="evidence" value="ECO:0007669"/>
    <property type="project" value="UniProtKB-UniRule"/>
</dbReference>
<comment type="function">
    <text evidence="5">RNA helicase.</text>
</comment>
<dbReference type="GO" id="GO:0016787">
    <property type="term" value="F:hydrolase activity"/>
    <property type="evidence" value="ECO:0007669"/>
    <property type="project" value="UniProtKB-KW"/>
</dbReference>
<dbReference type="SMART" id="SM00490">
    <property type="entry name" value="HELICc"/>
    <property type="match status" value="1"/>
</dbReference>
<dbReference type="Proteomes" id="UP000801428">
    <property type="component" value="Unassembled WGS sequence"/>
</dbReference>
<dbReference type="EMBL" id="SWKU01000045">
    <property type="protein sequence ID" value="KAF2994001.1"/>
    <property type="molecule type" value="Genomic_DNA"/>
</dbReference>
<reference evidence="9" key="1">
    <citation type="submission" date="2019-04" db="EMBL/GenBank/DDBJ databases">
        <title>Sequencing of skin fungus with MAO and IRED activity.</title>
        <authorList>
            <person name="Marsaioli A.J."/>
            <person name="Bonatto J.M.C."/>
            <person name="Reis Junior O."/>
        </authorList>
    </citation>
    <scope>NUCLEOTIDE SEQUENCE</scope>
    <source>
        <strain evidence="9">30M1</strain>
    </source>
</reference>
<dbReference type="GO" id="GO:0005524">
    <property type="term" value="F:ATP binding"/>
    <property type="evidence" value="ECO:0007669"/>
    <property type="project" value="UniProtKB-UniRule"/>
</dbReference>
<dbReference type="PROSITE" id="PS51192">
    <property type="entry name" value="HELICASE_ATP_BIND_1"/>
    <property type="match status" value="1"/>
</dbReference>
<proteinExistence type="inferred from homology"/>
<feature type="region of interest" description="Disordered" evidence="6">
    <location>
        <begin position="1"/>
        <end position="63"/>
    </location>
</feature>
<keyword evidence="5" id="KW-0347">Helicase</keyword>
<comment type="catalytic activity">
    <reaction evidence="5">
        <text>ATP + H2O = ADP + phosphate + H(+)</text>
        <dbReference type="Rhea" id="RHEA:13065"/>
        <dbReference type="ChEBI" id="CHEBI:15377"/>
        <dbReference type="ChEBI" id="CHEBI:15378"/>
        <dbReference type="ChEBI" id="CHEBI:30616"/>
        <dbReference type="ChEBI" id="CHEBI:43474"/>
        <dbReference type="ChEBI" id="CHEBI:456216"/>
        <dbReference type="EC" id="3.6.4.13"/>
    </reaction>
</comment>
<dbReference type="PROSITE" id="PS51194">
    <property type="entry name" value="HELICASE_CTER"/>
    <property type="match status" value="1"/>
</dbReference>
<evidence type="ECO:0000313" key="10">
    <source>
        <dbReference type="Proteomes" id="UP000801428"/>
    </source>
</evidence>
<dbReference type="CDD" id="cd18787">
    <property type="entry name" value="SF2_C_DEAD"/>
    <property type="match status" value="1"/>
</dbReference>
<evidence type="ECO:0000256" key="3">
    <source>
        <dbReference type="ARBA" id="ARBA00022840"/>
    </source>
</evidence>
<dbReference type="OrthoDB" id="193716at2759"/>
<evidence type="ECO:0000256" key="2">
    <source>
        <dbReference type="ARBA" id="ARBA00022801"/>
    </source>
</evidence>
<dbReference type="PANTHER" id="PTHR24031">
    <property type="entry name" value="RNA HELICASE"/>
    <property type="match status" value="1"/>
</dbReference>
<evidence type="ECO:0000256" key="6">
    <source>
        <dbReference type="SAM" id="MobiDB-lite"/>
    </source>
</evidence>
<feature type="domain" description="Helicase ATP-binding" evidence="7">
    <location>
        <begin position="100"/>
        <end position="282"/>
    </location>
</feature>
<dbReference type="Pfam" id="PF00271">
    <property type="entry name" value="Helicase_C"/>
    <property type="match status" value="1"/>
</dbReference>
<evidence type="ECO:0000256" key="5">
    <source>
        <dbReference type="RuleBase" id="RU365068"/>
    </source>
</evidence>
<dbReference type="SUPFAM" id="SSF52540">
    <property type="entry name" value="P-loop containing nucleoside triphosphate hydrolases"/>
    <property type="match status" value="1"/>
</dbReference>
<comment type="caution">
    <text evidence="9">The sequence shown here is derived from an EMBL/GenBank/DDBJ whole genome shotgun (WGS) entry which is preliminary data.</text>
</comment>
<keyword evidence="1 5" id="KW-0547">Nucleotide-binding</keyword>
<accession>A0A9P4T4Q8</accession>
<dbReference type="InterPro" id="IPR001650">
    <property type="entry name" value="Helicase_C-like"/>
</dbReference>
<keyword evidence="2 5" id="KW-0378">Hydrolase</keyword>
<evidence type="ECO:0000259" key="8">
    <source>
        <dbReference type="PROSITE" id="PS51194"/>
    </source>
</evidence>
<name>A0A9P4T4Q8_CURKU</name>
<feature type="domain" description="Helicase C-terminal" evidence="8">
    <location>
        <begin position="310"/>
        <end position="469"/>
    </location>
</feature>
<dbReference type="Gene3D" id="3.40.50.300">
    <property type="entry name" value="P-loop containing nucleotide triphosphate hydrolases"/>
    <property type="match status" value="2"/>
</dbReference>
<dbReference type="GO" id="GO:0003724">
    <property type="term" value="F:RNA helicase activity"/>
    <property type="evidence" value="ECO:0007669"/>
    <property type="project" value="UniProtKB-EC"/>
</dbReference>
<keyword evidence="4 5" id="KW-0694">RNA-binding</keyword>
<evidence type="ECO:0000256" key="1">
    <source>
        <dbReference type="ARBA" id="ARBA00022741"/>
    </source>
</evidence>
<comment type="similarity">
    <text evidence="5">Belongs to the DEAD box helicase family.</text>
</comment>
<feature type="compositionally biased region" description="Basic residues" evidence="6">
    <location>
        <begin position="1"/>
        <end position="13"/>
    </location>
</feature>
<dbReference type="InterPro" id="IPR027417">
    <property type="entry name" value="P-loop_NTPase"/>
</dbReference>
<dbReference type="Pfam" id="PF00270">
    <property type="entry name" value="DEAD"/>
    <property type="match status" value="1"/>
</dbReference>
<keyword evidence="3 5" id="KW-0067">ATP-binding</keyword>
<evidence type="ECO:0000256" key="4">
    <source>
        <dbReference type="ARBA" id="ARBA00022884"/>
    </source>
</evidence>
<keyword evidence="10" id="KW-1185">Reference proteome</keyword>
<feature type="compositionally biased region" description="Low complexity" evidence="6">
    <location>
        <begin position="14"/>
        <end position="25"/>
    </location>
</feature>